<dbReference type="InterPro" id="IPR011032">
    <property type="entry name" value="GroES-like_sf"/>
</dbReference>
<evidence type="ECO:0000256" key="3">
    <source>
        <dbReference type="ARBA" id="ARBA00022833"/>
    </source>
</evidence>
<comment type="similarity">
    <text evidence="5">Belongs to the zinc-containing alcohol dehydrogenase family.</text>
</comment>
<name>A0A1V4HXX2_NITVU</name>
<evidence type="ECO:0000313" key="9">
    <source>
        <dbReference type="Proteomes" id="UP000189940"/>
    </source>
</evidence>
<dbReference type="AlphaFoldDB" id="A0A1V4HXX2"/>
<dbReference type="CDD" id="cd08283">
    <property type="entry name" value="FDH_like_1"/>
    <property type="match status" value="1"/>
</dbReference>
<gene>
    <name evidence="8" type="ORF">B2M20_10775</name>
</gene>
<dbReference type="RefSeq" id="WP_079447055.1">
    <property type="nucleotide sequence ID" value="NZ_MWPQ01000041.1"/>
</dbReference>
<dbReference type="EMBL" id="MWPQ01000041">
    <property type="protein sequence ID" value="OPH82709.1"/>
    <property type="molecule type" value="Genomic_DNA"/>
</dbReference>
<dbReference type="PANTHER" id="PTHR42813">
    <property type="entry name" value="ZINC-TYPE ALCOHOL DEHYDROGENASE-LIKE"/>
    <property type="match status" value="1"/>
</dbReference>
<keyword evidence="4" id="KW-0560">Oxidoreductase</keyword>
<dbReference type="GO" id="GO:0008270">
    <property type="term" value="F:zinc ion binding"/>
    <property type="evidence" value="ECO:0007669"/>
    <property type="project" value="InterPro"/>
</dbReference>
<accession>A0A1V4HXX2</accession>
<dbReference type="SUPFAM" id="SSF51735">
    <property type="entry name" value="NAD(P)-binding Rossmann-fold domains"/>
    <property type="match status" value="1"/>
</dbReference>
<evidence type="ECO:0000259" key="7">
    <source>
        <dbReference type="Pfam" id="PF08240"/>
    </source>
</evidence>
<keyword evidence="2 5" id="KW-0479">Metal-binding</keyword>
<evidence type="ECO:0000256" key="1">
    <source>
        <dbReference type="ARBA" id="ARBA00001947"/>
    </source>
</evidence>
<dbReference type="GO" id="GO:0016491">
    <property type="term" value="F:oxidoreductase activity"/>
    <property type="evidence" value="ECO:0007669"/>
    <property type="project" value="UniProtKB-KW"/>
</dbReference>
<feature type="domain" description="Alcohol dehydrogenase-like N-terminal" evidence="7">
    <location>
        <begin position="25"/>
        <end position="153"/>
    </location>
</feature>
<evidence type="ECO:0000256" key="5">
    <source>
        <dbReference type="RuleBase" id="RU361277"/>
    </source>
</evidence>
<proteinExistence type="inferred from homology"/>
<keyword evidence="9" id="KW-1185">Reference proteome</keyword>
<evidence type="ECO:0000256" key="2">
    <source>
        <dbReference type="ARBA" id="ARBA00022723"/>
    </source>
</evidence>
<dbReference type="InterPro" id="IPR036291">
    <property type="entry name" value="NAD(P)-bd_dom_sf"/>
</dbReference>
<dbReference type="Pfam" id="PF00107">
    <property type="entry name" value="ADH_zinc_N"/>
    <property type="match status" value="1"/>
</dbReference>
<dbReference type="Gene3D" id="3.40.50.720">
    <property type="entry name" value="NAD(P)-binding Rossmann-like Domain"/>
    <property type="match status" value="1"/>
</dbReference>
<evidence type="ECO:0000259" key="6">
    <source>
        <dbReference type="Pfam" id="PF00107"/>
    </source>
</evidence>
<keyword evidence="3 5" id="KW-0862">Zinc</keyword>
<dbReference type="STRING" id="29421.B2M20_10775"/>
<comment type="cofactor">
    <cofactor evidence="1 5">
        <name>Zn(2+)</name>
        <dbReference type="ChEBI" id="CHEBI:29105"/>
    </cofactor>
</comment>
<dbReference type="Pfam" id="PF08240">
    <property type="entry name" value="ADH_N"/>
    <property type="match status" value="1"/>
</dbReference>
<dbReference type="InterPro" id="IPR002328">
    <property type="entry name" value="ADH_Zn_CS"/>
</dbReference>
<feature type="domain" description="Alcohol dehydrogenase-like C-terminal" evidence="6">
    <location>
        <begin position="196"/>
        <end position="265"/>
    </location>
</feature>
<evidence type="ECO:0000256" key="4">
    <source>
        <dbReference type="ARBA" id="ARBA00023002"/>
    </source>
</evidence>
<dbReference type="OrthoDB" id="9773078at2"/>
<sequence>MRALCWHGKGDVRVDTVPDPKIQHPRDAVIKITACAICGSDLHLLDGYQPTMESGDILGHENMGEVIELGSEVTNLKIGDRIVVPFTISCGQCWFCQKGLFSCCDRTNPNAEIAAKAMGHSPAGLFGFSHMLGGYAGGQAEYLRVPMADVGPIKIPDNVSDEQALFLSDIFPTGYMAAVNAQIETGDTVAIWGCGPVGQFAIRSALLLGAGRVIAIDEIPERLVMAEAGGAETIDFSKTDVYDELMKRTDKRGPDSCIDAVGCEASGHGAADAVMDRVKAAAFLATDRVHVLRQAIMCCRKGGTVSIPGVYVGMGDKIPIGAAMNKSLTIKTGQTHVQAYTRSLLKMIEESKIDPSFVVTHPASLEDAPAMYRKFRDKEDGVIKVVLRPGR</sequence>
<dbReference type="Proteomes" id="UP000189940">
    <property type="component" value="Unassembled WGS sequence"/>
</dbReference>
<dbReference type="SUPFAM" id="SSF50129">
    <property type="entry name" value="GroES-like"/>
    <property type="match status" value="1"/>
</dbReference>
<reference evidence="8 9" key="1">
    <citation type="submission" date="2017-02" db="EMBL/GenBank/DDBJ databases">
        <title>Genome sequence of the nitrite-oxidizing bacterium Nitrobacter vulgaris strain Ab1.</title>
        <authorList>
            <person name="Mellbye B.L."/>
            <person name="Davis E.W."/>
            <person name="Spieck E."/>
            <person name="Chang J.H."/>
            <person name="Bottomley P.J."/>
            <person name="Sayavedra-Soto L.A."/>
        </authorList>
    </citation>
    <scope>NUCLEOTIDE SEQUENCE [LARGE SCALE GENOMIC DNA]</scope>
    <source>
        <strain evidence="8 9">Ab1</strain>
    </source>
</reference>
<dbReference type="Gene3D" id="3.90.180.10">
    <property type="entry name" value="Medium-chain alcohol dehydrogenases, catalytic domain"/>
    <property type="match status" value="1"/>
</dbReference>
<protein>
    <submittedName>
        <fullName evidence="8">Glutathione-dependent formaldehyde dehydrogenase</fullName>
    </submittedName>
</protein>
<organism evidence="8 9">
    <name type="scientific">Nitrobacter vulgaris</name>
    <dbReference type="NCBI Taxonomy" id="29421"/>
    <lineage>
        <taxon>Bacteria</taxon>
        <taxon>Pseudomonadati</taxon>
        <taxon>Pseudomonadota</taxon>
        <taxon>Alphaproteobacteria</taxon>
        <taxon>Hyphomicrobiales</taxon>
        <taxon>Nitrobacteraceae</taxon>
        <taxon>Nitrobacter</taxon>
    </lineage>
</organism>
<dbReference type="PROSITE" id="PS00059">
    <property type="entry name" value="ADH_ZINC"/>
    <property type="match status" value="1"/>
</dbReference>
<dbReference type="InterPro" id="IPR013154">
    <property type="entry name" value="ADH-like_N"/>
</dbReference>
<evidence type="ECO:0000313" key="8">
    <source>
        <dbReference type="EMBL" id="OPH82709.1"/>
    </source>
</evidence>
<dbReference type="PANTHER" id="PTHR42813:SF2">
    <property type="entry name" value="DEHYDROGENASE, ZINC-CONTAINING, PUTATIVE (AFU_ORTHOLOGUE AFUA_2G02810)-RELATED"/>
    <property type="match status" value="1"/>
</dbReference>
<comment type="caution">
    <text evidence="8">The sequence shown here is derived from an EMBL/GenBank/DDBJ whole genome shotgun (WGS) entry which is preliminary data.</text>
</comment>
<dbReference type="InterPro" id="IPR013149">
    <property type="entry name" value="ADH-like_C"/>
</dbReference>